<protein>
    <submittedName>
        <fullName evidence="2">Uncharacterized protein</fullName>
    </submittedName>
</protein>
<evidence type="ECO:0000313" key="2">
    <source>
        <dbReference type="EMBL" id="MFC1852526.1"/>
    </source>
</evidence>
<comment type="caution">
    <text evidence="2">The sequence shown here is derived from an EMBL/GenBank/DDBJ whole genome shotgun (WGS) entry which is preliminary data.</text>
</comment>
<name>A0ABV6Z2F8_UNCC1</name>
<keyword evidence="1" id="KW-0472">Membrane</keyword>
<keyword evidence="1" id="KW-0812">Transmembrane</keyword>
<gene>
    <name evidence="2" type="ORF">ACFL27_20205</name>
</gene>
<dbReference type="Proteomes" id="UP001594351">
    <property type="component" value="Unassembled WGS sequence"/>
</dbReference>
<proteinExistence type="predicted"/>
<sequence>MGEAVGIAATLAFTQKAVVGIRALSWTWSSGLHLGYFDSLAGLRTESQTRWARGDDRKKLPQNQNPEFFVTAGSEWWSFPSIIPLELIRGWISFLSCVTYCIIVSVTGFE</sequence>
<organism evidence="2 3">
    <name type="scientific">candidate division CSSED10-310 bacterium</name>
    <dbReference type="NCBI Taxonomy" id="2855610"/>
    <lineage>
        <taxon>Bacteria</taxon>
        <taxon>Bacteria division CSSED10-310</taxon>
    </lineage>
</organism>
<dbReference type="EMBL" id="JBHPBY010000326">
    <property type="protein sequence ID" value="MFC1852526.1"/>
    <property type="molecule type" value="Genomic_DNA"/>
</dbReference>
<feature type="transmembrane region" description="Helical" evidence="1">
    <location>
        <begin position="88"/>
        <end position="109"/>
    </location>
</feature>
<keyword evidence="1" id="KW-1133">Transmembrane helix</keyword>
<accession>A0ABV6Z2F8</accession>
<keyword evidence="3" id="KW-1185">Reference proteome</keyword>
<evidence type="ECO:0000256" key="1">
    <source>
        <dbReference type="SAM" id="Phobius"/>
    </source>
</evidence>
<reference evidence="2 3" key="1">
    <citation type="submission" date="2024-09" db="EMBL/GenBank/DDBJ databases">
        <title>Laminarin stimulates single cell rates of sulfate reduction while oxygen inhibits transcriptomic activity in coastal marine sediment.</title>
        <authorList>
            <person name="Lindsay M."/>
            <person name="Orcutt B."/>
            <person name="Emerson D."/>
            <person name="Stepanauskas R."/>
            <person name="D'Angelo T."/>
        </authorList>
    </citation>
    <scope>NUCLEOTIDE SEQUENCE [LARGE SCALE GENOMIC DNA]</scope>
    <source>
        <strain evidence="2">SAG AM-311-K15</strain>
    </source>
</reference>
<evidence type="ECO:0000313" key="3">
    <source>
        <dbReference type="Proteomes" id="UP001594351"/>
    </source>
</evidence>